<feature type="compositionally biased region" description="Basic and acidic residues" evidence="1">
    <location>
        <begin position="227"/>
        <end position="240"/>
    </location>
</feature>
<proteinExistence type="predicted"/>
<feature type="region of interest" description="Disordered" evidence="1">
    <location>
        <begin position="224"/>
        <end position="264"/>
    </location>
</feature>
<sequence length="406" mass="43639">RVAECDGAGWEAHGLDDAVSVREADEIEDFASYVAEYLSVAPDDDLLERSDEYLMWAASQWATTTQKYSRSKWATAAVKADACQQEYMDPEAEQTAGHGESVVRAAPNTSHRFECAECGSPHGIDQSEESLARHRLEPSVGAQTARTATAATDGGEAVGDGGGDDGRTLAERWPSARSAGAVGAETRARECGHAEPNTCPLCATETEAPQHTVSGEVPIPEAAEADSAARRSEGFDRPPEWEPEAVVQTGSGEETEIGSPGGTAYGEIVVEGAESITERSALPYLPPPSLLEGPEPWEETDLFDESDVRLGRVPPPELVAREVAESVETGRRVTPKEWRSDWYARRFESESESAAPDVELELSQRDRERVGELVRVQGVESVPAILGRLGIDPSHREAVASVVADT</sequence>
<dbReference type="EMBL" id="NHOZ01000025">
    <property type="protein sequence ID" value="OYR65177.1"/>
    <property type="molecule type" value="Genomic_DNA"/>
</dbReference>
<feature type="region of interest" description="Disordered" evidence="1">
    <location>
        <begin position="141"/>
        <end position="166"/>
    </location>
</feature>
<feature type="non-terminal residue" evidence="2">
    <location>
        <position position="1"/>
    </location>
</feature>
<reference evidence="2 3" key="1">
    <citation type="journal article" date="2014" name="Front. Microbiol.">
        <title>Population and genomic analysis of the genus Halorubrum.</title>
        <authorList>
            <person name="Fullmer M.S."/>
            <person name="Soucy S.M."/>
            <person name="Swithers K.S."/>
            <person name="Makkay A.M."/>
            <person name="Wheeler R."/>
            <person name="Ventosa A."/>
            <person name="Gogarten J.P."/>
            <person name="Papke R.T."/>
        </authorList>
    </citation>
    <scope>NUCLEOTIDE SEQUENCE [LARGE SCALE GENOMIC DNA]</scope>
    <source>
        <strain evidence="2 3">Ga36</strain>
    </source>
</reference>
<evidence type="ECO:0000256" key="1">
    <source>
        <dbReference type="SAM" id="MobiDB-lite"/>
    </source>
</evidence>
<gene>
    <name evidence="2" type="ORF">DJ80_02780</name>
</gene>
<accession>A0A256JA27</accession>
<organism evidence="2 3">
    <name type="scientific">Halorubrum ezzemoulense</name>
    <name type="common">Halorubrum chaoviator</name>
    <dbReference type="NCBI Taxonomy" id="337243"/>
    <lineage>
        <taxon>Archaea</taxon>
        <taxon>Methanobacteriati</taxon>
        <taxon>Methanobacteriota</taxon>
        <taxon>Stenosarchaea group</taxon>
        <taxon>Halobacteria</taxon>
        <taxon>Halobacteriales</taxon>
        <taxon>Haloferacaceae</taxon>
        <taxon>Halorubrum</taxon>
    </lineage>
</organism>
<dbReference type="AlphaFoldDB" id="A0A256JA27"/>
<feature type="compositionally biased region" description="Low complexity" evidence="1">
    <location>
        <begin position="141"/>
        <end position="155"/>
    </location>
</feature>
<protein>
    <submittedName>
        <fullName evidence="2">Uncharacterized protein</fullName>
    </submittedName>
</protein>
<comment type="caution">
    <text evidence="2">The sequence shown here is derived from an EMBL/GenBank/DDBJ whole genome shotgun (WGS) entry which is preliminary data.</text>
</comment>
<dbReference type="Proteomes" id="UP000215731">
    <property type="component" value="Unassembled WGS sequence"/>
</dbReference>
<evidence type="ECO:0000313" key="3">
    <source>
        <dbReference type="Proteomes" id="UP000215731"/>
    </source>
</evidence>
<evidence type="ECO:0000313" key="2">
    <source>
        <dbReference type="EMBL" id="OYR65177.1"/>
    </source>
</evidence>
<name>A0A256JA27_HALEZ</name>